<sequence>MFRGGSSPMKALGSGDELLLPTIKSEPGVHSPCEKDMVPSGSSQSNSLFSTIASSNKRPRTDDWLNPTSPGPPMGAAPLTPSPGPHNQYTVISNGYSSPMSSGSYDPYSPNGKLGKSLFPLPPSTRTNMLMRPQEIVKSKDVLRVRVERYRNLLVPPTLSKEIVDSLSIATRRSLPGKRHSRGSSRVG</sequence>
<reference evidence="2" key="1">
    <citation type="journal article" date="2024" name="Gigascience">
        <title>Chromosome-level genome of the poultry shaft louse Menopon gallinae provides insight into the host-switching and adaptive evolution of parasitic lice.</title>
        <authorList>
            <person name="Xu Y."/>
            <person name="Ma L."/>
            <person name="Liu S."/>
            <person name="Liang Y."/>
            <person name="Liu Q."/>
            <person name="He Z."/>
            <person name="Tian L."/>
            <person name="Duan Y."/>
            <person name="Cai W."/>
            <person name="Li H."/>
            <person name="Song F."/>
        </authorList>
    </citation>
    <scope>NUCLEOTIDE SEQUENCE</scope>
    <source>
        <strain evidence="2">Cailab_2023a</strain>
    </source>
</reference>
<name>A0AAW2HEI7_9NEOP</name>
<dbReference type="EMBL" id="JARGDH010000005">
    <property type="protein sequence ID" value="KAL0268216.1"/>
    <property type="molecule type" value="Genomic_DNA"/>
</dbReference>
<gene>
    <name evidence="2" type="ORF">PYX00_010242</name>
</gene>
<evidence type="ECO:0000256" key="1">
    <source>
        <dbReference type="SAM" id="MobiDB-lite"/>
    </source>
</evidence>
<accession>A0AAW2HEI7</accession>
<evidence type="ECO:0000313" key="2">
    <source>
        <dbReference type="EMBL" id="KAL0268216.1"/>
    </source>
</evidence>
<protein>
    <submittedName>
        <fullName evidence="2">Uncharacterized protein</fullName>
    </submittedName>
</protein>
<feature type="compositionally biased region" description="Polar residues" evidence="1">
    <location>
        <begin position="40"/>
        <end position="56"/>
    </location>
</feature>
<feature type="compositionally biased region" description="Pro residues" evidence="1">
    <location>
        <begin position="69"/>
        <end position="84"/>
    </location>
</feature>
<feature type="region of interest" description="Disordered" evidence="1">
    <location>
        <begin position="1"/>
        <end position="95"/>
    </location>
</feature>
<dbReference type="AlphaFoldDB" id="A0AAW2HEI7"/>
<organism evidence="2">
    <name type="scientific">Menopon gallinae</name>
    <name type="common">poultry shaft louse</name>
    <dbReference type="NCBI Taxonomy" id="328185"/>
    <lineage>
        <taxon>Eukaryota</taxon>
        <taxon>Metazoa</taxon>
        <taxon>Ecdysozoa</taxon>
        <taxon>Arthropoda</taxon>
        <taxon>Hexapoda</taxon>
        <taxon>Insecta</taxon>
        <taxon>Pterygota</taxon>
        <taxon>Neoptera</taxon>
        <taxon>Paraneoptera</taxon>
        <taxon>Psocodea</taxon>
        <taxon>Troctomorpha</taxon>
        <taxon>Phthiraptera</taxon>
        <taxon>Amblycera</taxon>
        <taxon>Menoponidae</taxon>
        <taxon>Menopon</taxon>
    </lineage>
</organism>
<comment type="caution">
    <text evidence="2">The sequence shown here is derived from an EMBL/GenBank/DDBJ whole genome shotgun (WGS) entry which is preliminary data.</text>
</comment>
<proteinExistence type="predicted"/>